<organism evidence="2 3">
    <name type="scientific">Limimaricola pyoseonensis</name>
    <dbReference type="NCBI Taxonomy" id="521013"/>
    <lineage>
        <taxon>Bacteria</taxon>
        <taxon>Pseudomonadati</taxon>
        <taxon>Pseudomonadota</taxon>
        <taxon>Alphaproteobacteria</taxon>
        <taxon>Rhodobacterales</taxon>
        <taxon>Paracoccaceae</taxon>
        <taxon>Limimaricola</taxon>
    </lineage>
</organism>
<reference evidence="3" key="1">
    <citation type="submission" date="2016-10" db="EMBL/GenBank/DDBJ databases">
        <authorList>
            <person name="Varghese N."/>
            <person name="Submissions S."/>
        </authorList>
    </citation>
    <scope>NUCLEOTIDE SEQUENCE [LARGE SCALE GENOMIC DNA]</scope>
    <source>
        <strain evidence="3">DSM 21424</strain>
    </source>
</reference>
<dbReference type="AlphaFoldDB" id="A0A1G7L729"/>
<dbReference type="STRING" id="521013.SAMN04488567_0399"/>
<keyword evidence="3" id="KW-1185">Reference proteome</keyword>
<evidence type="ECO:0000313" key="2">
    <source>
        <dbReference type="EMBL" id="SDF44829.1"/>
    </source>
</evidence>
<feature type="compositionally biased region" description="Basic and acidic residues" evidence="1">
    <location>
        <begin position="8"/>
        <end position="43"/>
    </location>
</feature>
<accession>A0A1G7L729</accession>
<dbReference type="RefSeq" id="WP_165612669.1">
    <property type="nucleotide sequence ID" value="NZ_FNAT01000015.1"/>
</dbReference>
<evidence type="ECO:0000256" key="1">
    <source>
        <dbReference type="SAM" id="MobiDB-lite"/>
    </source>
</evidence>
<evidence type="ECO:0000313" key="3">
    <source>
        <dbReference type="Proteomes" id="UP000198922"/>
    </source>
</evidence>
<sequence length="56" mass="6648">MTDTIRTPLDRPDRDLVRRQTPEHVDVETRLRGALEQGRDSSQHRRFTALYDDLQN</sequence>
<protein>
    <submittedName>
        <fullName evidence="2">Uncharacterized protein</fullName>
    </submittedName>
</protein>
<feature type="region of interest" description="Disordered" evidence="1">
    <location>
        <begin position="1"/>
        <end position="56"/>
    </location>
</feature>
<dbReference type="EMBL" id="FNAT01000015">
    <property type="protein sequence ID" value="SDF44829.1"/>
    <property type="molecule type" value="Genomic_DNA"/>
</dbReference>
<name>A0A1G7L729_9RHOB</name>
<dbReference type="Proteomes" id="UP000198922">
    <property type="component" value="Unassembled WGS sequence"/>
</dbReference>
<proteinExistence type="predicted"/>
<gene>
    <name evidence="2" type="ORF">SAMN04488567_0399</name>
</gene>